<evidence type="ECO:0000256" key="3">
    <source>
        <dbReference type="ARBA" id="ARBA00004174"/>
    </source>
</evidence>
<dbReference type="SUPFAM" id="SSF48264">
    <property type="entry name" value="Cytochrome P450"/>
    <property type="match status" value="1"/>
</dbReference>
<evidence type="ECO:0000313" key="16">
    <source>
        <dbReference type="EnsemblMetazoa" id="AARA006730-PA"/>
    </source>
</evidence>
<keyword evidence="13" id="KW-0472">Membrane</keyword>
<evidence type="ECO:0000256" key="10">
    <source>
        <dbReference type="ARBA" id="ARBA00023002"/>
    </source>
</evidence>
<keyword evidence="8" id="KW-0256">Endoplasmic reticulum</keyword>
<comment type="function">
    <text evidence="2">May be involved in the metabolism of insect hormones and in the breakdown of synthetic insecticides.</text>
</comment>
<comment type="cofactor">
    <cofactor evidence="1 14">
        <name>heme</name>
        <dbReference type="ChEBI" id="CHEBI:30413"/>
    </cofactor>
</comment>
<evidence type="ECO:0000256" key="4">
    <source>
        <dbReference type="ARBA" id="ARBA00004406"/>
    </source>
</evidence>
<accession>A0A182HZK1</accession>
<evidence type="ECO:0000256" key="7">
    <source>
        <dbReference type="ARBA" id="ARBA00022723"/>
    </source>
</evidence>
<keyword evidence="9" id="KW-0492">Microsome</keyword>
<dbReference type="GO" id="GO:0016705">
    <property type="term" value="F:oxidoreductase activity, acting on paired donors, with incorporation or reduction of molecular oxygen"/>
    <property type="evidence" value="ECO:0007669"/>
    <property type="project" value="InterPro"/>
</dbReference>
<dbReference type="PRINTS" id="PR00463">
    <property type="entry name" value="EP450I"/>
</dbReference>
<dbReference type="InterPro" id="IPR036396">
    <property type="entry name" value="Cyt_P450_sf"/>
</dbReference>
<evidence type="ECO:0000256" key="11">
    <source>
        <dbReference type="ARBA" id="ARBA00023004"/>
    </source>
</evidence>
<keyword evidence="7 14" id="KW-0479">Metal-binding</keyword>
<dbReference type="InterPro" id="IPR050196">
    <property type="entry name" value="Cytochrome_P450_Monoox"/>
</dbReference>
<keyword evidence="17" id="KW-1185">Reference proteome</keyword>
<organism evidence="16 17">
    <name type="scientific">Anopheles arabiensis</name>
    <name type="common">Mosquito</name>
    <dbReference type="NCBI Taxonomy" id="7173"/>
    <lineage>
        <taxon>Eukaryota</taxon>
        <taxon>Metazoa</taxon>
        <taxon>Ecdysozoa</taxon>
        <taxon>Arthropoda</taxon>
        <taxon>Hexapoda</taxon>
        <taxon>Insecta</taxon>
        <taxon>Pterygota</taxon>
        <taxon>Neoptera</taxon>
        <taxon>Endopterygota</taxon>
        <taxon>Diptera</taxon>
        <taxon>Nematocera</taxon>
        <taxon>Culicoidea</taxon>
        <taxon>Culicidae</taxon>
        <taxon>Anophelinae</taxon>
        <taxon>Anopheles</taxon>
    </lineage>
</organism>
<dbReference type="Proteomes" id="UP000075840">
    <property type="component" value="Unassembled WGS sequence"/>
</dbReference>
<evidence type="ECO:0000313" key="17">
    <source>
        <dbReference type="Proteomes" id="UP000075840"/>
    </source>
</evidence>
<dbReference type="InterPro" id="IPR017972">
    <property type="entry name" value="Cyt_P450_CS"/>
</dbReference>
<name>A0A182HZK1_ANOAR</name>
<keyword evidence="12 15" id="KW-0503">Monooxygenase</keyword>
<reference evidence="16" key="1">
    <citation type="submission" date="2022-08" db="UniProtKB">
        <authorList>
            <consortium name="EnsemblMetazoa"/>
        </authorList>
    </citation>
    <scope>IDENTIFICATION</scope>
    <source>
        <strain evidence="16">Dongola</strain>
    </source>
</reference>
<feature type="binding site" description="axial binding residue" evidence="14">
    <location>
        <position position="444"/>
    </location>
    <ligand>
        <name>heme</name>
        <dbReference type="ChEBI" id="CHEBI:30413"/>
    </ligand>
    <ligandPart>
        <name>Fe</name>
        <dbReference type="ChEBI" id="CHEBI:18248"/>
    </ligandPart>
</feature>
<dbReference type="PANTHER" id="PTHR24291">
    <property type="entry name" value="CYTOCHROME P450 FAMILY 4"/>
    <property type="match status" value="1"/>
</dbReference>
<keyword evidence="11 14" id="KW-0408">Iron</keyword>
<keyword evidence="10 15" id="KW-0560">Oxidoreductase</keyword>
<evidence type="ECO:0000256" key="13">
    <source>
        <dbReference type="ARBA" id="ARBA00023136"/>
    </source>
</evidence>
<dbReference type="PROSITE" id="PS00086">
    <property type="entry name" value="CYTOCHROME_P450"/>
    <property type="match status" value="1"/>
</dbReference>
<evidence type="ECO:0000256" key="12">
    <source>
        <dbReference type="ARBA" id="ARBA00023033"/>
    </source>
</evidence>
<dbReference type="PANTHER" id="PTHR24291:SF189">
    <property type="entry name" value="CYTOCHROME P450 4C3-RELATED"/>
    <property type="match status" value="1"/>
</dbReference>
<evidence type="ECO:0000256" key="9">
    <source>
        <dbReference type="ARBA" id="ARBA00022848"/>
    </source>
</evidence>
<keyword evidence="6 14" id="KW-0349">Heme</keyword>
<protein>
    <submittedName>
        <fullName evidence="16">Uncharacterized protein</fullName>
    </submittedName>
</protein>
<dbReference type="EMBL" id="APCN01001983">
    <property type="status" value="NOT_ANNOTATED_CDS"/>
    <property type="molecule type" value="Genomic_DNA"/>
</dbReference>
<evidence type="ECO:0000256" key="8">
    <source>
        <dbReference type="ARBA" id="ARBA00022824"/>
    </source>
</evidence>
<comment type="similarity">
    <text evidence="5 15">Belongs to the cytochrome P450 family.</text>
</comment>
<dbReference type="EnsemblMetazoa" id="AARA006730-RA">
    <property type="protein sequence ID" value="AARA006730-PA"/>
    <property type="gene ID" value="AARA006730"/>
</dbReference>
<dbReference type="GO" id="GO:0004497">
    <property type="term" value="F:monooxygenase activity"/>
    <property type="evidence" value="ECO:0007669"/>
    <property type="project" value="UniProtKB-KW"/>
</dbReference>
<evidence type="ECO:0000256" key="6">
    <source>
        <dbReference type="ARBA" id="ARBA00022617"/>
    </source>
</evidence>
<dbReference type="VEuPathDB" id="VectorBase:AARA21_007275"/>
<dbReference type="CDD" id="cd11057">
    <property type="entry name" value="CYP313-like"/>
    <property type="match status" value="1"/>
</dbReference>
<dbReference type="GO" id="GO:0005789">
    <property type="term" value="C:endoplasmic reticulum membrane"/>
    <property type="evidence" value="ECO:0007669"/>
    <property type="project" value="UniProtKB-SubCell"/>
</dbReference>
<proteinExistence type="inferred from homology"/>
<comment type="subcellular location">
    <subcellularLocation>
        <location evidence="4">Endoplasmic reticulum membrane</location>
        <topology evidence="4">Peripheral membrane protein</topology>
    </subcellularLocation>
    <subcellularLocation>
        <location evidence="3">Microsome membrane</location>
        <topology evidence="3">Peripheral membrane protein</topology>
    </subcellularLocation>
</comment>
<sequence length="499" mass="57764">MQLFLLTLVVIFGAVLYRKHQKMFKFAEKIEMLHSYVPVFGHSLLLLGKLPEKVFQIFKSAYLQHDRLFQLRLGLMLFVCSSHPDIMHAVLDNPKSMNKPMLYDFFKLDQGLFATPYGLWKHQRKTLNTSFNKRILDSFLPLFDKCARKMVNAIKQEADLSRVDVMKHCSRCTLDMVCGSTFGSNILDDPEANKFVPMIDKAFEIIARRVVTVSKYPEFIYKLTSDYKEEMYLRSTFYEYVYSIINRKRASLTDENTEKRNEAEDDIEYRKPQIFVEHLVKGKRAGEPFPDLEILHHAVTIIVGGNDTSALALCNHLTLLAMHPKVQEKAREEIMAVFPAGVELETTPEALSQLPYLERCILEALRLCPSGPLLGRVCSEDIEVDGNVIPRGTNFLFSIFALHRRTDVWGPDAERFDPDRFLPERSQGRHPHAYAPFSMGSRDCIGKRYAIQGMKLVLVHLLRSFRFYTDLEYEQVEYKFDITLKLSQGYKFKIQPIDV</sequence>
<dbReference type="InterPro" id="IPR002401">
    <property type="entry name" value="Cyt_P450_E_grp-I"/>
</dbReference>
<dbReference type="GO" id="GO:0005506">
    <property type="term" value="F:iron ion binding"/>
    <property type="evidence" value="ECO:0007669"/>
    <property type="project" value="InterPro"/>
</dbReference>
<dbReference type="PRINTS" id="PR00385">
    <property type="entry name" value="P450"/>
</dbReference>
<evidence type="ECO:0000256" key="15">
    <source>
        <dbReference type="RuleBase" id="RU000461"/>
    </source>
</evidence>
<dbReference type="AlphaFoldDB" id="A0A182HZK1"/>
<dbReference type="GO" id="GO:0020037">
    <property type="term" value="F:heme binding"/>
    <property type="evidence" value="ECO:0007669"/>
    <property type="project" value="InterPro"/>
</dbReference>
<evidence type="ECO:0000256" key="1">
    <source>
        <dbReference type="ARBA" id="ARBA00001971"/>
    </source>
</evidence>
<evidence type="ECO:0000256" key="5">
    <source>
        <dbReference type="ARBA" id="ARBA00010617"/>
    </source>
</evidence>
<dbReference type="Pfam" id="PF00067">
    <property type="entry name" value="p450"/>
    <property type="match status" value="1"/>
</dbReference>
<dbReference type="InterPro" id="IPR001128">
    <property type="entry name" value="Cyt_P450"/>
</dbReference>
<evidence type="ECO:0000256" key="14">
    <source>
        <dbReference type="PIRSR" id="PIRSR602401-1"/>
    </source>
</evidence>
<evidence type="ECO:0000256" key="2">
    <source>
        <dbReference type="ARBA" id="ARBA00003690"/>
    </source>
</evidence>
<dbReference type="VEuPathDB" id="VectorBase:AARA006730"/>
<dbReference type="Gene3D" id="1.10.630.10">
    <property type="entry name" value="Cytochrome P450"/>
    <property type="match status" value="1"/>
</dbReference>